<protein>
    <submittedName>
        <fullName evidence="3">Uncharacterized protein LOC115875951</fullName>
    </submittedName>
</protein>
<accession>A0A6J2X857</accession>
<dbReference type="Proteomes" id="UP000504635">
    <property type="component" value="Unplaced"/>
</dbReference>
<dbReference type="InParanoid" id="A0A6J2X857"/>
<feature type="chain" id="PRO_5026804557" evidence="1">
    <location>
        <begin position="22"/>
        <end position="172"/>
    </location>
</feature>
<evidence type="ECO:0000313" key="2">
    <source>
        <dbReference type="Proteomes" id="UP000504635"/>
    </source>
</evidence>
<sequence>MVTLKLTILCFTLICFYGTYAKQAHRKASEDDFLQKKNIYAFLEKRPVFLKLLKLFIYTNSTEEAYKVIQKIEDMMSYLLNYHFKDRKIKVTPLSQNDSRFKRSPGEDPQTRAPLPKTGLLQRFTWIFSKPWNSYKNLQKKVKYTVLNFFKNHFFPNTTQNNTGAQTDLNII</sequence>
<gene>
    <name evidence="3" type="primary">LOC115875951</name>
</gene>
<reference evidence="3" key="1">
    <citation type="submission" date="2025-08" db="UniProtKB">
        <authorList>
            <consortium name="RefSeq"/>
        </authorList>
    </citation>
    <scope>IDENTIFICATION</scope>
    <source>
        <tissue evidence="3">Gonads</tissue>
    </source>
</reference>
<keyword evidence="2" id="KW-1185">Reference proteome</keyword>
<dbReference type="GeneID" id="115875951"/>
<dbReference type="KEGG" id="soy:115875951"/>
<dbReference type="AlphaFoldDB" id="A0A6J2X857"/>
<evidence type="ECO:0000313" key="3">
    <source>
        <dbReference type="RefSeq" id="XP_030747418.1"/>
    </source>
</evidence>
<evidence type="ECO:0000256" key="1">
    <source>
        <dbReference type="SAM" id="SignalP"/>
    </source>
</evidence>
<proteinExistence type="predicted"/>
<feature type="signal peptide" evidence="1">
    <location>
        <begin position="1"/>
        <end position="21"/>
    </location>
</feature>
<dbReference type="RefSeq" id="XP_030747418.1">
    <property type="nucleotide sequence ID" value="XM_030891558.1"/>
</dbReference>
<keyword evidence="1" id="KW-0732">Signal</keyword>
<organism evidence="2 3">
    <name type="scientific">Sitophilus oryzae</name>
    <name type="common">Rice weevil</name>
    <name type="synonym">Curculio oryzae</name>
    <dbReference type="NCBI Taxonomy" id="7048"/>
    <lineage>
        <taxon>Eukaryota</taxon>
        <taxon>Metazoa</taxon>
        <taxon>Ecdysozoa</taxon>
        <taxon>Arthropoda</taxon>
        <taxon>Hexapoda</taxon>
        <taxon>Insecta</taxon>
        <taxon>Pterygota</taxon>
        <taxon>Neoptera</taxon>
        <taxon>Endopterygota</taxon>
        <taxon>Coleoptera</taxon>
        <taxon>Polyphaga</taxon>
        <taxon>Cucujiformia</taxon>
        <taxon>Curculionidae</taxon>
        <taxon>Dryophthorinae</taxon>
        <taxon>Sitophilus</taxon>
    </lineage>
</organism>
<name>A0A6J2X857_SITOR</name>